<dbReference type="Proteomes" id="UP000541154">
    <property type="component" value="Unassembled WGS sequence"/>
</dbReference>
<organism evidence="1 2">
    <name type="scientific">Petromyces alliaceus</name>
    <name type="common">Aspergillus alliaceus</name>
    <dbReference type="NCBI Taxonomy" id="209559"/>
    <lineage>
        <taxon>Eukaryota</taxon>
        <taxon>Fungi</taxon>
        <taxon>Dikarya</taxon>
        <taxon>Ascomycota</taxon>
        <taxon>Pezizomycotina</taxon>
        <taxon>Eurotiomycetes</taxon>
        <taxon>Eurotiomycetidae</taxon>
        <taxon>Eurotiales</taxon>
        <taxon>Aspergillaceae</taxon>
        <taxon>Aspergillus</taxon>
        <taxon>Aspergillus subgen. Circumdati</taxon>
    </lineage>
</organism>
<evidence type="ECO:0000313" key="2">
    <source>
        <dbReference type="Proteomes" id="UP000541154"/>
    </source>
</evidence>
<comment type="caution">
    <text evidence="1">The sequence shown here is derived from an EMBL/GenBank/DDBJ whole genome shotgun (WGS) entry which is preliminary data.</text>
</comment>
<accession>A0A8H6AF50</accession>
<gene>
    <name evidence="1" type="ORF">ETB97_006315</name>
</gene>
<proteinExistence type="predicted"/>
<dbReference type="AlphaFoldDB" id="A0A8H6AF50"/>
<name>A0A8H6AF50_PETAA</name>
<reference evidence="1 2" key="1">
    <citation type="submission" date="2019-04" db="EMBL/GenBank/DDBJ databases">
        <title>Aspergillus burnettii sp. nov., novel species from soil in southeast Queensland.</title>
        <authorList>
            <person name="Gilchrist C.L.M."/>
            <person name="Pitt J.I."/>
            <person name="Lange L."/>
            <person name="Lacey H.J."/>
            <person name="Vuong D."/>
            <person name="Midgley D.J."/>
            <person name="Greenfield P."/>
            <person name="Bradbury M."/>
            <person name="Lacey E."/>
            <person name="Busk P.K."/>
            <person name="Pilgaard B."/>
            <person name="Chooi Y.H."/>
            <person name="Piggott A.M."/>
        </authorList>
    </citation>
    <scope>NUCLEOTIDE SEQUENCE [LARGE SCALE GENOMIC DNA]</scope>
    <source>
        <strain evidence="1 2">FRR 5400</strain>
    </source>
</reference>
<dbReference type="EMBL" id="SPNV01000028">
    <property type="protein sequence ID" value="KAF5864778.1"/>
    <property type="molecule type" value="Genomic_DNA"/>
</dbReference>
<protein>
    <submittedName>
        <fullName evidence="1">Uncharacterized protein</fullName>
    </submittedName>
</protein>
<keyword evidence="2" id="KW-1185">Reference proteome</keyword>
<evidence type="ECO:0000313" key="1">
    <source>
        <dbReference type="EMBL" id="KAF5864778.1"/>
    </source>
</evidence>
<sequence length="116" mass="12709">MPTQPPWLLQVDCKNEEQAAAEQGTQLIGNKWDVIRHTPPALALSSSLSQWPILQCTAACPGRRHNAWPIMNNQVGSTGDGGYAVGHLMECLWWTNVTGSGSQEDAVRERPARTDT</sequence>